<dbReference type="RefSeq" id="WP_107988758.1">
    <property type="nucleotide sequence ID" value="NZ_QAYG01000001.1"/>
</dbReference>
<comment type="caution">
    <text evidence="2">The sequence shown here is derived from an EMBL/GenBank/DDBJ whole genome shotgun (WGS) entry which is preliminary data.</text>
</comment>
<feature type="transmembrane region" description="Helical" evidence="1">
    <location>
        <begin position="72"/>
        <end position="97"/>
    </location>
</feature>
<dbReference type="OrthoDB" id="7906671at2"/>
<dbReference type="AlphaFoldDB" id="A0A2T5VHS1"/>
<organism evidence="2 3">
    <name type="scientific">Breoghania corrubedonensis</name>
    <dbReference type="NCBI Taxonomy" id="665038"/>
    <lineage>
        <taxon>Bacteria</taxon>
        <taxon>Pseudomonadati</taxon>
        <taxon>Pseudomonadota</taxon>
        <taxon>Alphaproteobacteria</taxon>
        <taxon>Hyphomicrobiales</taxon>
        <taxon>Stappiaceae</taxon>
        <taxon>Breoghania</taxon>
    </lineage>
</organism>
<evidence type="ECO:0000256" key="1">
    <source>
        <dbReference type="SAM" id="Phobius"/>
    </source>
</evidence>
<gene>
    <name evidence="2" type="ORF">C8N35_1011360</name>
</gene>
<reference evidence="2 3" key="1">
    <citation type="submission" date="2018-04" db="EMBL/GenBank/DDBJ databases">
        <title>Genomic Encyclopedia of Archaeal and Bacterial Type Strains, Phase II (KMG-II): from individual species to whole genera.</title>
        <authorList>
            <person name="Goeker M."/>
        </authorList>
    </citation>
    <scope>NUCLEOTIDE SEQUENCE [LARGE SCALE GENOMIC DNA]</scope>
    <source>
        <strain evidence="2 3">DSM 23382</strain>
    </source>
</reference>
<feature type="transmembrane region" description="Helical" evidence="1">
    <location>
        <begin position="12"/>
        <end position="36"/>
    </location>
</feature>
<keyword evidence="1" id="KW-0812">Transmembrane</keyword>
<keyword evidence="3" id="KW-1185">Reference proteome</keyword>
<accession>A0A2T5VHS1</accession>
<proteinExistence type="predicted"/>
<dbReference type="Proteomes" id="UP000244081">
    <property type="component" value="Unassembled WGS sequence"/>
</dbReference>
<keyword evidence="1" id="KW-1133">Transmembrane helix</keyword>
<evidence type="ECO:0000313" key="3">
    <source>
        <dbReference type="Proteomes" id="UP000244081"/>
    </source>
</evidence>
<protein>
    <submittedName>
        <fullName evidence="2">Uncharacterized protein</fullName>
    </submittedName>
</protein>
<sequence length="171" mass="18067">MDAFHVFGRLFAIVFAFCLASVAASFFLAFAVPGWVPAAWVFDHWQVGHDLFVYDYQASGQFADLADMVTRLVVATVGASIIGGLAFVPAALAILVAEILRLRSILYHVLVGGLIAIALLVATRVPEAGSTRLPPDWNLFLAAGFVGGFVYWLIAGRGSGIAKPSASGPDA</sequence>
<keyword evidence="1" id="KW-0472">Membrane</keyword>
<dbReference type="EMBL" id="QAYG01000001">
    <property type="protein sequence ID" value="PTW63309.1"/>
    <property type="molecule type" value="Genomic_DNA"/>
</dbReference>
<evidence type="ECO:0000313" key="2">
    <source>
        <dbReference type="EMBL" id="PTW63309.1"/>
    </source>
</evidence>
<name>A0A2T5VHS1_9HYPH</name>
<feature type="transmembrane region" description="Helical" evidence="1">
    <location>
        <begin position="104"/>
        <end position="125"/>
    </location>
</feature>
<feature type="transmembrane region" description="Helical" evidence="1">
    <location>
        <begin position="137"/>
        <end position="154"/>
    </location>
</feature>